<evidence type="ECO:0000313" key="2">
    <source>
        <dbReference type="EMBL" id="QNR68911.1"/>
    </source>
</evidence>
<dbReference type="Proteomes" id="UP000516384">
    <property type="component" value="Chromosome"/>
</dbReference>
<dbReference type="InterPro" id="IPR032557">
    <property type="entry name" value="DUF4935"/>
</dbReference>
<dbReference type="EMBL" id="CP061172">
    <property type="protein sequence ID" value="QNR68911.1"/>
    <property type="molecule type" value="Genomic_DNA"/>
</dbReference>
<evidence type="ECO:0000313" key="3">
    <source>
        <dbReference type="Proteomes" id="UP000516384"/>
    </source>
</evidence>
<accession>A0A7H0YCV3</accession>
<organism evidence="2 3">
    <name type="scientific">Paenibacillus peoriae</name>
    <dbReference type="NCBI Taxonomy" id="59893"/>
    <lineage>
        <taxon>Bacteria</taxon>
        <taxon>Bacillati</taxon>
        <taxon>Bacillota</taxon>
        <taxon>Bacilli</taxon>
        <taxon>Bacillales</taxon>
        <taxon>Paenibacillaceae</taxon>
        <taxon>Paenibacillus</taxon>
    </lineage>
</organism>
<proteinExistence type="predicted"/>
<reference evidence="2 3" key="1">
    <citation type="submission" date="2020-09" db="EMBL/GenBank/DDBJ databases">
        <title>Characterization of Paenibacillus peoriae strain ZF390 with broad-spectrum antimicrobial activity as a potential biocontrol agent.</title>
        <authorList>
            <person name="Li L."/>
            <person name="Zhao Y."/>
            <person name="Li B."/>
            <person name="Xie X."/>
        </authorList>
    </citation>
    <scope>NUCLEOTIDE SEQUENCE [LARGE SCALE GENOMIC DNA]</scope>
    <source>
        <strain evidence="2 3">ZF390</strain>
    </source>
</reference>
<dbReference type="RefSeq" id="WP_190298954.1">
    <property type="nucleotide sequence ID" value="NZ_CP061172.1"/>
</dbReference>
<dbReference type="AlphaFoldDB" id="A0A7H0YCV3"/>
<protein>
    <submittedName>
        <fullName evidence="2">DUF4935 domain-containing protein</fullName>
    </submittedName>
</protein>
<gene>
    <name evidence="2" type="ORF">IAQ67_07730</name>
</gene>
<feature type="domain" description="DUF4935" evidence="1">
    <location>
        <begin position="13"/>
        <end position="178"/>
    </location>
</feature>
<name>A0A7H0YCV3_9BACL</name>
<sequence>MNEIASKLKTKNVFLDTNPFVADNFFFGGARFNQLQKLVENDIINLYITHITKREIEKKIVDFFTEAKTSFKTLINKHSILKSNDYLREINNDGLLIKTEVELIKKFKEYVKSCKFTTIDINSVNIERIFNKYFDGMPPFGTGKKKSEFPDAFVVAALNDWCLSNNEEMYVISADTDFKNSLEDYPNLIHLEKIDQLLDLTIDEFTHARATNALENSKEFIGEEIKEFFADDLYTFYIIDATGEVDSVTVNDLNFIDPFYIQSTEGNAATITTTVEMNAILDVSYIDEYLSLFDKEEGTYLFEVSGSTQVDFDESFEVKFNIEFDENDYLTISHIILNNDKSFEIALFSEYYD</sequence>
<evidence type="ECO:0000259" key="1">
    <source>
        <dbReference type="Pfam" id="PF16289"/>
    </source>
</evidence>
<dbReference type="Pfam" id="PF16289">
    <property type="entry name" value="PIN_12"/>
    <property type="match status" value="1"/>
</dbReference>